<evidence type="ECO:0000256" key="5">
    <source>
        <dbReference type="ARBA" id="ARBA00023065"/>
    </source>
</evidence>
<proteinExistence type="predicted"/>
<feature type="transmembrane region" description="Helical" evidence="8">
    <location>
        <begin position="28"/>
        <end position="47"/>
    </location>
</feature>
<evidence type="ECO:0000256" key="4">
    <source>
        <dbReference type="ARBA" id="ARBA00022989"/>
    </source>
</evidence>
<comment type="subcellular location">
    <subcellularLocation>
        <location evidence="1">Membrane</location>
        <topology evidence="1">Multi-pass membrane protein</topology>
    </subcellularLocation>
</comment>
<keyword evidence="3 8" id="KW-0812">Transmembrane</keyword>
<name>X1QJC4_9ZZZZ</name>
<gene>
    <name evidence="9" type="ORF">S06H3_57958</name>
</gene>
<dbReference type="GO" id="GO:0005247">
    <property type="term" value="F:voltage-gated chloride channel activity"/>
    <property type="evidence" value="ECO:0007669"/>
    <property type="project" value="TreeGrafter"/>
</dbReference>
<keyword evidence="4 8" id="KW-1133">Transmembrane helix</keyword>
<protein>
    <recommendedName>
        <fullName evidence="10">CBS domain-containing protein</fullName>
    </recommendedName>
</protein>
<dbReference type="Gene3D" id="1.10.3080.10">
    <property type="entry name" value="Clc chloride channel"/>
    <property type="match status" value="1"/>
</dbReference>
<evidence type="ECO:0000256" key="8">
    <source>
        <dbReference type="SAM" id="Phobius"/>
    </source>
</evidence>
<evidence type="ECO:0000256" key="1">
    <source>
        <dbReference type="ARBA" id="ARBA00004141"/>
    </source>
</evidence>
<evidence type="ECO:0008006" key="10">
    <source>
        <dbReference type="Google" id="ProtNLM"/>
    </source>
</evidence>
<dbReference type="EMBL" id="BARV01037465">
    <property type="protein sequence ID" value="GAI51100.1"/>
    <property type="molecule type" value="Genomic_DNA"/>
</dbReference>
<dbReference type="AlphaFoldDB" id="X1QJC4"/>
<dbReference type="PANTHER" id="PTHR45711:SF6">
    <property type="entry name" value="CHLORIDE CHANNEL PROTEIN"/>
    <property type="match status" value="1"/>
</dbReference>
<dbReference type="InterPro" id="IPR014743">
    <property type="entry name" value="Cl-channel_core"/>
</dbReference>
<evidence type="ECO:0000256" key="3">
    <source>
        <dbReference type="ARBA" id="ARBA00022692"/>
    </source>
</evidence>
<evidence type="ECO:0000256" key="2">
    <source>
        <dbReference type="ARBA" id="ARBA00022448"/>
    </source>
</evidence>
<accession>X1QJC4</accession>
<dbReference type="SUPFAM" id="SSF81340">
    <property type="entry name" value="Clc chloride channel"/>
    <property type="match status" value="1"/>
</dbReference>
<keyword evidence="5" id="KW-0406">Ion transport</keyword>
<evidence type="ECO:0000313" key="9">
    <source>
        <dbReference type="EMBL" id="GAI51100.1"/>
    </source>
</evidence>
<dbReference type="InterPro" id="IPR001807">
    <property type="entry name" value="ClC"/>
</dbReference>
<dbReference type="PANTHER" id="PTHR45711">
    <property type="entry name" value="CHLORIDE CHANNEL PROTEIN"/>
    <property type="match status" value="1"/>
</dbReference>
<dbReference type="GO" id="GO:0005886">
    <property type="term" value="C:plasma membrane"/>
    <property type="evidence" value="ECO:0007669"/>
    <property type="project" value="TreeGrafter"/>
</dbReference>
<keyword evidence="7" id="KW-0868">Chloride</keyword>
<comment type="caution">
    <text evidence="9">The sequence shown here is derived from an EMBL/GenBank/DDBJ whole genome shotgun (WGS) entry which is preliminary data.</text>
</comment>
<keyword evidence="6 8" id="KW-0472">Membrane</keyword>
<sequence>MGAVVAAATHAPMTAIIIIFELTNDYKIILPLMLSSIIASFLTVGIHKESIYTMKLKRRGILFKEGKEVNILRSLLAKDFISQDYHVFMNTDHVEKIIDQAIGGKYHTFQIA</sequence>
<reference evidence="9" key="1">
    <citation type="journal article" date="2014" name="Front. Microbiol.">
        <title>High frequency of phylogenetically diverse reductive dehalogenase-homologous genes in deep subseafloor sedimentary metagenomes.</title>
        <authorList>
            <person name="Kawai M."/>
            <person name="Futagami T."/>
            <person name="Toyoda A."/>
            <person name="Takaki Y."/>
            <person name="Nishi S."/>
            <person name="Hori S."/>
            <person name="Arai W."/>
            <person name="Tsubouchi T."/>
            <person name="Morono Y."/>
            <person name="Uchiyama I."/>
            <person name="Ito T."/>
            <person name="Fujiyama A."/>
            <person name="Inagaki F."/>
            <person name="Takami H."/>
        </authorList>
    </citation>
    <scope>NUCLEOTIDE SEQUENCE</scope>
    <source>
        <strain evidence="9">Expedition CK06-06</strain>
    </source>
</reference>
<dbReference type="Pfam" id="PF00654">
    <property type="entry name" value="Voltage_CLC"/>
    <property type="match status" value="1"/>
</dbReference>
<feature type="non-terminal residue" evidence="9">
    <location>
        <position position="112"/>
    </location>
</feature>
<keyword evidence="2" id="KW-0813">Transport</keyword>
<evidence type="ECO:0000256" key="7">
    <source>
        <dbReference type="ARBA" id="ARBA00023214"/>
    </source>
</evidence>
<organism evidence="9">
    <name type="scientific">marine sediment metagenome</name>
    <dbReference type="NCBI Taxonomy" id="412755"/>
    <lineage>
        <taxon>unclassified sequences</taxon>
        <taxon>metagenomes</taxon>
        <taxon>ecological metagenomes</taxon>
    </lineage>
</organism>
<evidence type="ECO:0000256" key="6">
    <source>
        <dbReference type="ARBA" id="ARBA00023136"/>
    </source>
</evidence>